<reference evidence="1" key="1">
    <citation type="submission" date="2015-01" db="EMBL/GenBank/DDBJ databases">
        <title>EvidentialGene: Evidence-directed Construction of Complete mRNA Transcriptomes without Genomes.</title>
        <authorList>
            <person name="Gilbert D.G."/>
        </authorList>
    </citation>
    <scope>NUCLEOTIDE SEQUENCE</scope>
</reference>
<dbReference type="OrthoDB" id="25620at2759"/>
<sequence>MGSSASKRPAQRSYLTKPWMEMNWGDKESNLRFITSYKPQAEDQQFRILLHGPAGAGKSSFINSVNSVLQGRVSTVAPVNNPDQDGFTKKYTGYRIQVKDEDNFYPFVINDMMSLRTNSRRTRKVNVKDVKKAMKGHIRDGYTFNPECSLSKSDEHYNDSPGASDKVHVLVCVMDASSERLRTEVVENIQDIREEATDLGIPQVAILTKIDVACPKTKNDIKKNLRRSKLIHDRVQEFSRQVGIPKNNIFPVKNYELEKNVNADVDALILHALKRIIEIGNDSLKKD</sequence>
<dbReference type="Ensembl" id="ENSFHET00000024743.1">
    <property type="protein sequence ID" value="ENSFHEP00000016363.1"/>
    <property type="gene ID" value="ENSFHEG00000018052.1"/>
</dbReference>
<protein>
    <submittedName>
        <fullName evidence="1 2">Interferon-induced protein 44</fullName>
    </submittedName>
</protein>
<evidence type="ECO:0000313" key="2">
    <source>
        <dbReference type="Ensembl" id="ENSFHEP00000016363.1"/>
    </source>
</evidence>
<dbReference type="Ensembl" id="ENSFHET00000024746.1">
    <property type="protein sequence ID" value="ENSFHEP00000031885.1"/>
    <property type="gene ID" value="ENSFHEG00000018052.1"/>
</dbReference>
<dbReference type="PANTHER" id="PTHR14241">
    <property type="entry name" value="INTERFERON-INDUCED PROTEIN 44"/>
    <property type="match status" value="1"/>
</dbReference>
<dbReference type="Proteomes" id="UP000265000">
    <property type="component" value="Unplaced"/>
</dbReference>
<reference evidence="2" key="2">
    <citation type="submission" date="2025-05" db="UniProtKB">
        <authorList>
            <consortium name="Ensembl"/>
        </authorList>
    </citation>
    <scope>IDENTIFICATION</scope>
</reference>
<dbReference type="PANTHER" id="PTHR14241:SF1">
    <property type="entry name" value="INTERFERON-INDUCED PROTEIN 44-RELATED"/>
    <property type="match status" value="1"/>
</dbReference>
<dbReference type="Gene3D" id="3.40.50.300">
    <property type="entry name" value="P-loop containing nucleotide triphosphate hydrolases"/>
    <property type="match status" value="1"/>
</dbReference>
<dbReference type="SUPFAM" id="SSF52540">
    <property type="entry name" value="P-loop containing nucleoside triphosphate hydrolases"/>
    <property type="match status" value="1"/>
</dbReference>
<dbReference type="InterPro" id="IPR027417">
    <property type="entry name" value="P-loop_NTPase"/>
</dbReference>
<dbReference type="STRING" id="8078.ENSFHEP00000016363"/>
<name>A0A146YG97_FUNHE</name>
<dbReference type="AlphaFoldDB" id="A0A146YG97"/>
<dbReference type="GeneID" id="105917457"/>
<dbReference type="CDD" id="cd00882">
    <property type="entry name" value="Ras_like_GTPase"/>
    <property type="match status" value="1"/>
</dbReference>
<dbReference type="EMBL" id="GCES01033160">
    <property type="protein sequence ID" value="JAR53163.1"/>
    <property type="molecule type" value="Transcribed_RNA"/>
</dbReference>
<accession>A0A146YG97</accession>
<keyword evidence="3" id="KW-1185">Reference proteome</keyword>
<proteinExistence type="predicted"/>
<evidence type="ECO:0000313" key="1">
    <source>
        <dbReference type="EMBL" id="JAR53163.1"/>
    </source>
</evidence>
<evidence type="ECO:0000313" key="3">
    <source>
        <dbReference type="Proteomes" id="UP000265000"/>
    </source>
</evidence>
<organism evidence="1">
    <name type="scientific">Fundulus heteroclitus</name>
    <name type="common">Killifish</name>
    <name type="synonym">Mummichog</name>
    <dbReference type="NCBI Taxonomy" id="8078"/>
    <lineage>
        <taxon>Eukaryota</taxon>
        <taxon>Metazoa</taxon>
        <taxon>Chordata</taxon>
        <taxon>Craniata</taxon>
        <taxon>Vertebrata</taxon>
        <taxon>Euteleostomi</taxon>
        <taxon>Actinopterygii</taxon>
        <taxon>Neopterygii</taxon>
        <taxon>Teleostei</taxon>
        <taxon>Neoteleostei</taxon>
        <taxon>Acanthomorphata</taxon>
        <taxon>Ovalentaria</taxon>
        <taxon>Atherinomorphae</taxon>
        <taxon>Cyprinodontiformes</taxon>
        <taxon>Fundulidae</taxon>
        <taxon>Fundulus</taxon>
    </lineage>
</organism>
<dbReference type="GeneTree" id="ENSGT00940000160560"/>
<dbReference type="GO" id="GO:0006955">
    <property type="term" value="P:immune response"/>
    <property type="evidence" value="ECO:0007669"/>
    <property type="project" value="TreeGrafter"/>
</dbReference>